<dbReference type="PANTHER" id="PTHR35739:SF1">
    <property type="entry name" value="OS01G0861700 PROTEIN"/>
    <property type="match status" value="1"/>
</dbReference>
<dbReference type="AlphaFoldDB" id="A0A8X8YU95"/>
<name>A0A8X8YU95_SALSN</name>
<dbReference type="PANTHER" id="PTHR35739">
    <property type="entry name" value="OS01G0861700 PROTEIN"/>
    <property type="match status" value="1"/>
</dbReference>
<evidence type="ECO:0000313" key="2">
    <source>
        <dbReference type="EMBL" id="KAG6436381.1"/>
    </source>
</evidence>
<reference evidence="2" key="1">
    <citation type="submission" date="2018-01" db="EMBL/GenBank/DDBJ databases">
        <authorList>
            <person name="Mao J.F."/>
        </authorList>
    </citation>
    <scope>NUCLEOTIDE SEQUENCE</scope>
    <source>
        <strain evidence="2">Huo1</strain>
        <tissue evidence="2">Leaf</tissue>
    </source>
</reference>
<evidence type="ECO:0000259" key="1">
    <source>
        <dbReference type="Pfam" id="PF01814"/>
    </source>
</evidence>
<evidence type="ECO:0000313" key="3">
    <source>
        <dbReference type="Proteomes" id="UP000298416"/>
    </source>
</evidence>
<keyword evidence="3" id="KW-1185">Reference proteome</keyword>
<reference evidence="2" key="2">
    <citation type="submission" date="2020-08" db="EMBL/GenBank/DDBJ databases">
        <title>Plant Genome Project.</title>
        <authorList>
            <person name="Zhang R.-G."/>
        </authorList>
    </citation>
    <scope>NUCLEOTIDE SEQUENCE</scope>
    <source>
        <strain evidence="2">Huo1</strain>
        <tissue evidence="2">Leaf</tissue>
    </source>
</reference>
<dbReference type="Pfam" id="PF01814">
    <property type="entry name" value="Hemerythrin"/>
    <property type="match status" value="1"/>
</dbReference>
<protein>
    <recommendedName>
        <fullName evidence="1">Hemerythrin-like domain-containing protein</fullName>
    </recommendedName>
</protein>
<dbReference type="Gene3D" id="1.20.120.520">
    <property type="entry name" value="nmb1532 protein domain like"/>
    <property type="match status" value="1"/>
</dbReference>
<gene>
    <name evidence="2" type="ORF">SASPL_101278</name>
</gene>
<proteinExistence type="predicted"/>
<feature type="domain" description="Hemerythrin-like" evidence="1">
    <location>
        <begin position="119"/>
        <end position="275"/>
    </location>
</feature>
<comment type="caution">
    <text evidence="2">The sequence shown here is derived from an EMBL/GenBank/DDBJ whole genome shotgun (WGS) entry which is preliminary data.</text>
</comment>
<sequence>MGNCLGTRKKSPAEIAPSELIKPAPVISPPAPVIKLYGHPDSFTTSHIRLALSYKPVTLQFVPSDAQANPTIMYKSDVVTGSVEEILRYLDEKFPDSPVVVTNNVWGWCGAKTPAVVWVVMLQHRSMNWHMERMVKWAEDMGARGGNASGDPSMGSPRMEVKKFAKSYSHLHQLLLEHAQMEEMVMFQILESADRVSYDANIQYDLGLCKSANEDHARDLPIMNGVKEEIKIIGVMNVGSPDYQDALTRLLSRLYKLKDNCKQHFEEEEHELLPLMEATELNKLQQERVLQQSLDAMRETHSHLFRFFMEGLCPQDGMHYFGLIKRYCDNARVSLMLHMMVD</sequence>
<accession>A0A8X8YU95</accession>
<dbReference type="InterPro" id="IPR012312">
    <property type="entry name" value="Hemerythrin-like"/>
</dbReference>
<dbReference type="Proteomes" id="UP000298416">
    <property type="component" value="Unassembled WGS sequence"/>
</dbReference>
<organism evidence="2">
    <name type="scientific">Salvia splendens</name>
    <name type="common">Scarlet sage</name>
    <dbReference type="NCBI Taxonomy" id="180675"/>
    <lineage>
        <taxon>Eukaryota</taxon>
        <taxon>Viridiplantae</taxon>
        <taxon>Streptophyta</taxon>
        <taxon>Embryophyta</taxon>
        <taxon>Tracheophyta</taxon>
        <taxon>Spermatophyta</taxon>
        <taxon>Magnoliopsida</taxon>
        <taxon>eudicotyledons</taxon>
        <taxon>Gunneridae</taxon>
        <taxon>Pentapetalae</taxon>
        <taxon>asterids</taxon>
        <taxon>lamiids</taxon>
        <taxon>Lamiales</taxon>
        <taxon>Lamiaceae</taxon>
        <taxon>Nepetoideae</taxon>
        <taxon>Mentheae</taxon>
        <taxon>Salviinae</taxon>
        <taxon>Salvia</taxon>
        <taxon>Salvia subgen. Calosphace</taxon>
        <taxon>core Calosphace</taxon>
    </lineage>
</organism>
<dbReference type="EMBL" id="PNBA02000001">
    <property type="protein sequence ID" value="KAG6436381.1"/>
    <property type="molecule type" value="Genomic_DNA"/>
</dbReference>